<evidence type="ECO:0000256" key="1">
    <source>
        <dbReference type="ARBA" id="ARBA00004651"/>
    </source>
</evidence>
<dbReference type="GO" id="GO:0008381">
    <property type="term" value="F:mechanosensitive monoatomic ion channel activity"/>
    <property type="evidence" value="ECO:0007669"/>
    <property type="project" value="InterPro"/>
</dbReference>
<dbReference type="InterPro" id="IPR023408">
    <property type="entry name" value="MscS_beta-dom_sf"/>
</dbReference>
<evidence type="ECO:0000313" key="10">
    <source>
        <dbReference type="EMBL" id="MBA6151343.1"/>
    </source>
</evidence>
<dbReference type="SUPFAM" id="SSF82689">
    <property type="entry name" value="Mechanosensitive channel protein MscS (YggB), C-terminal domain"/>
    <property type="match status" value="1"/>
</dbReference>
<feature type="transmembrane region" description="Helical" evidence="7">
    <location>
        <begin position="58"/>
        <end position="76"/>
    </location>
</feature>
<sequence length="371" mass="41677">MTEFFETYRSHIIYGAVVLTTITILLVLTNVISNWLLRRKSTNATHVPVKPLKILKRTLNTIWLVLGILALSFIFVEKEKDTANLKAYFKLASYLGVVAVATIVSATLVNLWFKRKIEEKIVYQYDPTSYKFLRYVAVFLICFVGILFGLLAFPSLKGVAQTALGGAGVLAIIAGVASQEALSNLVGGVFIISFKPFKIGDVIKVTDTMVGTVTDITLRHTVIRNFENKMIVIPNAVINKERLINFDLGDARCCEHIEMGISYDSDIDLAKKILQEECEKHPLILDNRSEIEKKDGLPMVRTALTKINDSTLTIRAWAWSRNFSDSFALKCDVFESTFKRFGASNIELAYPTRTIYMTNAKEKLVETPINE</sequence>
<comment type="subcellular location">
    <subcellularLocation>
        <location evidence="1">Cell membrane</location>
        <topology evidence="1">Multi-pass membrane protein</topology>
    </subcellularLocation>
</comment>
<feature type="domain" description="Mechanosensitive ion channel MscS C-terminal" evidence="9">
    <location>
        <begin position="258"/>
        <end position="347"/>
    </location>
</feature>
<evidence type="ECO:0000259" key="8">
    <source>
        <dbReference type="Pfam" id="PF00924"/>
    </source>
</evidence>
<comment type="caution">
    <text evidence="10">The sequence shown here is derived from an EMBL/GenBank/DDBJ whole genome shotgun (WGS) entry which is preliminary data.</text>
</comment>
<dbReference type="SUPFAM" id="SSF50182">
    <property type="entry name" value="Sm-like ribonucleoproteins"/>
    <property type="match status" value="1"/>
</dbReference>
<evidence type="ECO:0000259" key="9">
    <source>
        <dbReference type="Pfam" id="PF21082"/>
    </source>
</evidence>
<dbReference type="PANTHER" id="PTHR30221:SF1">
    <property type="entry name" value="SMALL-CONDUCTANCE MECHANOSENSITIVE CHANNEL"/>
    <property type="match status" value="1"/>
</dbReference>
<evidence type="ECO:0000256" key="5">
    <source>
        <dbReference type="ARBA" id="ARBA00022989"/>
    </source>
</evidence>
<evidence type="ECO:0000256" key="7">
    <source>
        <dbReference type="SAM" id="Phobius"/>
    </source>
</evidence>
<dbReference type="Gene3D" id="2.30.30.60">
    <property type="match status" value="1"/>
</dbReference>
<dbReference type="AlphaFoldDB" id="A0A7W2M279"/>
<dbReference type="Pfam" id="PF00924">
    <property type="entry name" value="MS_channel_2nd"/>
    <property type="match status" value="1"/>
</dbReference>
<evidence type="ECO:0000256" key="4">
    <source>
        <dbReference type="ARBA" id="ARBA00022692"/>
    </source>
</evidence>
<dbReference type="GO" id="GO:0005886">
    <property type="term" value="C:plasma membrane"/>
    <property type="evidence" value="ECO:0007669"/>
    <property type="project" value="UniProtKB-SubCell"/>
</dbReference>
<feature type="transmembrane region" description="Helical" evidence="7">
    <location>
        <begin position="91"/>
        <end position="112"/>
    </location>
</feature>
<evidence type="ECO:0000313" key="11">
    <source>
        <dbReference type="Proteomes" id="UP000541857"/>
    </source>
</evidence>
<dbReference type="PANTHER" id="PTHR30221">
    <property type="entry name" value="SMALL-CONDUCTANCE MECHANOSENSITIVE CHANNEL"/>
    <property type="match status" value="1"/>
</dbReference>
<dbReference type="InterPro" id="IPR006685">
    <property type="entry name" value="MscS_channel_2nd"/>
</dbReference>
<dbReference type="Proteomes" id="UP000541857">
    <property type="component" value="Unassembled WGS sequence"/>
</dbReference>
<evidence type="ECO:0000256" key="2">
    <source>
        <dbReference type="ARBA" id="ARBA00008017"/>
    </source>
</evidence>
<keyword evidence="6 7" id="KW-0472">Membrane</keyword>
<keyword evidence="11" id="KW-1185">Reference proteome</keyword>
<dbReference type="Pfam" id="PF21082">
    <property type="entry name" value="MS_channel_3rd"/>
    <property type="match status" value="1"/>
</dbReference>
<dbReference type="RefSeq" id="WP_182202057.1">
    <property type="nucleotide sequence ID" value="NZ_JACGLT010000001.1"/>
</dbReference>
<keyword evidence="3" id="KW-1003">Cell membrane</keyword>
<feature type="transmembrane region" description="Helical" evidence="7">
    <location>
        <begin position="132"/>
        <end position="153"/>
    </location>
</feature>
<reference evidence="10 11" key="1">
    <citation type="submission" date="2020-07" db="EMBL/GenBank/DDBJ databases">
        <title>Bacterium isolated from marine sediment.</title>
        <authorList>
            <person name="Shang D."/>
        </authorList>
    </citation>
    <scope>NUCLEOTIDE SEQUENCE [LARGE SCALE GENOMIC DNA]</scope>
    <source>
        <strain evidence="10 11">F6074</strain>
    </source>
</reference>
<keyword evidence="5 7" id="KW-1133">Transmembrane helix</keyword>
<keyword evidence="4 7" id="KW-0812">Transmembrane</keyword>
<dbReference type="EMBL" id="JACGLT010000001">
    <property type="protein sequence ID" value="MBA6151343.1"/>
    <property type="molecule type" value="Genomic_DNA"/>
</dbReference>
<proteinExistence type="inferred from homology"/>
<evidence type="ECO:0000256" key="3">
    <source>
        <dbReference type="ARBA" id="ARBA00022475"/>
    </source>
</evidence>
<dbReference type="Gene3D" id="3.30.70.100">
    <property type="match status" value="1"/>
</dbReference>
<organism evidence="10 11">
    <name type="scientific">Gelidibacter maritimus</name>
    <dbReference type="NCBI Taxonomy" id="2761487"/>
    <lineage>
        <taxon>Bacteria</taxon>
        <taxon>Pseudomonadati</taxon>
        <taxon>Bacteroidota</taxon>
        <taxon>Flavobacteriia</taxon>
        <taxon>Flavobacteriales</taxon>
        <taxon>Flavobacteriaceae</taxon>
        <taxon>Gelidibacter</taxon>
    </lineage>
</organism>
<dbReference type="InterPro" id="IPR010920">
    <property type="entry name" value="LSM_dom_sf"/>
</dbReference>
<evidence type="ECO:0000256" key="6">
    <source>
        <dbReference type="ARBA" id="ARBA00023136"/>
    </source>
</evidence>
<dbReference type="InterPro" id="IPR011066">
    <property type="entry name" value="MscS_channel_C_sf"/>
</dbReference>
<dbReference type="Gene3D" id="1.10.287.1260">
    <property type="match status" value="1"/>
</dbReference>
<name>A0A7W2M279_9FLAO</name>
<gene>
    <name evidence="10" type="ORF">H3Z82_01225</name>
</gene>
<feature type="transmembrane region" description="Helical" evidence="7">
    <location>
        <begin position="12"/>
        <end position="37"/>
    </location>
</feature>
<dbReference type="InterPro" id="IPR045275">
    <property type="entry name" value="MscS_archaea/bacteria_type"/>
</dbReference>
<dbReference type="InterPro" id="IPR049278">
    <property type="entry name" value="MS_channel_C"/>
</dbReference>
<feature type="domain" description="Mechanosensitive ion channel MscS" evidence="8">
    <location>
        <begin position="181"/>
        <end position="246"/>
    </location>
</feature>
<accession>A0A7W2M279</accession>
<protein>
    <submittedName>
        <fullName evidence="10">Mechanosensitive ion channel family protein</fullName>
    </submittedName>
</protein>
<comment type="similarity">
    <text evidence="2">Belongs to the MscS (TC 1.A.23) family.</text>
</comment>